<dbReference type="RefSeq" id="WP_015405702.1">
    <property type="nucleotide sequence ID" value="NC_020304.1"/>
</dbReference>
<dbReference type="OrthoDB" id="9809275at2"/>
<name>M1PKI9_DESSD</name>
<dbReference type="KEGG" id="dsf:UWK_03504"/>
<protein>
    <submittedName>
        <fullName evidence="2">Nucleoside-diphosphate-sugar pyrophosphorylase family protein</fullName>
    </submittedName>
</protein>
<dbReference type="InterPro" id="IPR050486">
    <property type="entry name" value="Mannose-1P_guanyltransferase"/>
</dbReference>
<dbReference type="eggNOG" id="COG1208">
    <property type="taxonomic scope" value="Bacteria"/>
</dbReference>
<dbReference type="AlphaFoldDB" id="M1PKI9"/>
<dbReference type="Pfam" id="PF00483">
    <property type="entry name" value="NTP_transferase"/>
    <property type="match status" value="1"/>
</dbReference>
<dbReference type="InterPro" id="IPR029044">
    <property type="entry name" value="Nucleotide-diphossugar_trans"/>
</dbReference>
<dbReference type="Gene3D" id="3.90.550.10">
    <property type="entry name" value="Spore Coat Polysaccharide Biosynthesis Protein SpsA, Chain A"/>
    <property type="match status" value="1"/>
</dbReference>
<organism evidence="2 3">
    <name type="scientific">Desulfocapsa sulfexigens (strain DSM 10523 / SB164P1)</name>
    <dbReference type="NCBI Taxonomy" id="1167006"/>
    <lineage>
        <taxon>Bacteria</taxon>
        <taxon>Pseudomonadati</taxon>
        <taxon>Thermodesulfobacteriota</taxon>
        <taxon>Desulfobulbia</taxon>
        <taxon>Desulfobulbales</taxon>
        <taxon>Desulfocapsaceae</taxon>
        <taxon>Desulfocapsa</taxon>
    </lineage>
</organism>
<dbReference type="InterPro" id="IPR005835">
    <property type="entry name" value="NTP_transferase_dom"/>
</dbReference>
<evidence type="ECO:0000313" key="3">
    <source>
        <dbReference type="Proteomes" id="UP000011721"/>
    </source>
</evidence>
<feature type="domain" description="Nucleotidyl transferase" evidence="1">
    <location>
        <begin position="3"/>
        <end position="222"/>
    </location>
</feature>
<reference evidence="3" key="1">
    <citation type="journal article" date="2013" name="Stand. Genomic Sci.">
        <title>Complete genome sequence of Desulfocapsa sulfexigens, a marine deltaproteobacterium specialized in disproportionating inorganic sulfur compounds.</title>
        <authorList>
            <person name="Finster K.W."/>
            <person name="Kjeldsen K.U."/>
            <person name="Kube M."/>
            <person name="Reinhardt R."/>
            <person name="Mussmann M."/>
            <person name="Amann R."/>
            <person name="Schreiber L."/>
        </authorList>
    </citation>
    <scope>NUCLEOTIDE SEQUENCE [LARGE SCALE GENOMIC DNA]</scope>
    <source>
        <strain evidence="3">DSM 10523 / SB164P1</strain>
    </source>
</reference>
<dbReference type="EMBL" id="CP003985">
    <property type="protein sequence ID" value="AGF80020.1"/>
    <property type="molecule type" value="Genomic_DNA"/>
</dbReference>
<accession>M1PKI9</accession>
<dbReference type="STRING" id="1167006.UWK_03504"/>
<dbReference type="Proteomes" id="UP000011721">
    <property type="component" value="Chromosome"/>
</dbReference>
<evidence type="ECO:0000313" key="2">
    <source>
        <dbReference type="EMBL" id="AGF80020.1"/>
    </source>
</evidence>
<keyword evidence="3" id="KW-1185">Reference proteome</keyword>
<dbReference type="PANTHER" id="PTHR22572">
    <property type="entry name" value="SUGAR-1-PHOSPHATE GUANYL TRANSFERASE"/>
    <property type="match status" value="1"/>
</dbReference>
<dbReference type="HOGENOM" id="CLU_029499_2_1_7"/>
<gene>
    <name evidence="2" type="ordered locus">UWK_03504</name>
</gene>
<sequence>MQAMILAAGFGTRLLPFTELRPKPLFPLLNEPLLLLTIRRLQLAGFDRIIVNCHHLKEQIVDALAGISGVIIQEEEMVLGTGGGLRMALSHMRDEPLLISNGDIYHTVDYLDLYRSHKSGGTLVTMAMHDYPRFNKVTVEDDRVTSFDDQSGEKCLAFTGLHVLDPEVLETIPLAQKNSIIDRYCELLLEDLPIQALRVDGCSWTDMGTVADYLALHGKLLKKEIPLWQEFSITPESSFLIADHIGTEGVTLKDWCCVGSARFGQDVTLTRCVVWDGVRIEEGTDLSDTLLV</sequence>
<evidence type="ECO:0000259" key="1">
    <source>
        <dbReference type="Pfam" id="PF00483"/>
    </source>
</evidence>
<dbReference type="SUPFAM" id="SSF53448">
    <property type="entry name" value="Nucleotide-diphospho-sugar transferases"/>
    <property type="match status" value="1"/>
</dbReference>
<proteinExistence type="predicted"/>